<evidence type="ECO:0000313" key="3">
    <source>
        <dbReference type="EMBL" id="KAF9700819.1"/>
    </source>
</evidence>
<dbReference type="EMBL" id="RZGK01000003">
    <property type="protein sequence ID" value="KAF9700819.1"/>
    <property type="molecule type" value="Genomic_DNA"/>
</dbReference>
<gene>
    <name evidence="3" type="ORF">EKO04_001234</name>
</gene>
<evidence type="ECO:0000313" key="4">
    <source>
        <dbReference type="Proteomes" id="UP000651452"/>
    </source>
</evidence>
<name>A0A8H7JAB6_9PLEO</name>
<evidence type="ECO:0000256" key="2">
    <source>
        <dbReference type="SAM" id="SignalP"/>
    </source>
</evidence>
<reference evidence="3" key="2">
    <citation type="submission" date="2020-09" db="EMBL/GenBank/DDBJ databases">
        <title>Reference genome assembly for Australian Ascochyta lentis isolate Al4.</title>
        <authorList>
            <person name="Lee R.C."/>
            <person name="Farfan-Caceres L.M."/>
            <person name="Debler J.W."/>
            <person name="Williams A.H."/>
            <person name="Henares B.M."/>
        </authorList>
    </citation>
    <scope>NUCLEOTIDE SEQUENCE</scope>
    <source>
        <strain evidence="3">Al4</strain>
    </source>
</reference>
<feature type="signal peptide" evidence="2">
    <location>
        <begin position="1"/>
        <end position="25"/>
    </location>
</feature>
<evidence type="ECO:0000256" key="1">
    <source>
        <dbReference type="SAM" id="MobiDB-lite"/>
    </source>
</evidence>
<feature type="region of interest" description="Disordered" evidence="1">
    <location>
        <begin position="53"/>
        <end position="103"/>
    </location>
</feature>
<reference evidence="3" key="1">
    <citation type="submission" date="2018-12" db="EMBL/GenBank/DDBJ databases">
        <authorList>
            <person name="Syme R.A."/>
            <person name="Farfan-Caceres L."/>
            <person name="Lichtenzveig J."/>
        </authorList>
    </citation>
    <scope>NUCLEOTIDE SEQUENCE</scope>
    <source>
        <strain evidence="3">Al4</strain>
    </source>
</reference>
<proteinExistence type="predicted"/>
<protein>
    <submittedName>
        <fullName evidence="3">Uncharacterized protein</fullName>
    </submittedName>
</protein>
<feature type="compositionally biased region" description="Gly residues" evidence="1">
    <location>
        <begin position="56"/>
        <end position="72"/>
    </location>
</feature>
<keyword evidence="4" id="KW-1185">Reference proteome</keyword>
<accession>A0A8H7JAB6</accession>
<dbReference type="OrthoDB" id="3928093at2759"/>
<feature type="chain" id="PRO_5034152193" evidence="2">
    <location>
        <begin position="26"/>
        <end position="393"/>
    </location>
</feature>
<dbReference type="Proteomes" id="UP000651452">
    <property type="component" value="Unassembled WGS sequence"/>
</dbReference>
<keyword evidence="2" id="KW-0732">Signal</keyword>
<dbReference type="AlphaFoldDB" id="A0A8H7JAB6"/>
<comment type="caution">
    <text evidence="3">The sequence shown here is derived from an EMBL/GenBank/DDBJ whole genome shotgun (WGS) entry which is preliminary data.</text>
</comment>
<sequence length="393" mass="42234">MRVDFNILLLGLFALSSLPAGSSRALPVSSSGALNVYQYNGKDNEVRAAVRFGAPKVGGGSKTGGGKPGGGTGPPPSLDGGRSDTPPRIGAGDPVASNPDSYGTSPHIGDPYIFCRSSGCGGGASSSPDFPTLSTEQKTVLGNRGSKGINLLASPKKGEDLTQRIMDNYNVKKIEFEESVEDTISDIGLETKYGFKTSGEDWQTWTVNSKNNNVEPVIKMSFSRAKSDDGKENLALIAHERFAERDGNRYQLTESKDTIKDKDGNLLEQPDRDMKAAPVSQLVFEAAQRSDSTKTPADRVFLVSENVANEDAQKAINEALSVLGNTGGSKVLRKEATGAEADHFRIIAGTDDNYSYINTAGRNPDFFKDYDLTEIEIWEGPEYKMSISLVKRA</sequence>
<organism evidence="3 4">
    <name type="scientific">Ascochyta lentis</name>
    <dbReference type="NCBI Taxonomy" id="205686"/>
    <lineage>
        <taxon>Eukaryota</taxon>
        <taxon>Fungi</taxon>
        <taxon>Dikarya</taxon>
        <taxon>Ascomycota</taxon>
        <taxon>Pezizomycotina</taxon>
        <taxon>Dothideomycetes</taxon>
        <taxon>Pleosporomycetidae</taxon>
        <taxon>Pleosporales</taxon>
        <taxon>Pleosporineae</taxon>
        <taxon>Didymellaceae</taxon>
        <taxon>Ascochyta</taxon>
    </lineage>
</organism>